<comment type="function">
    <text evidence="9">Site-specific tyrosine recombinase, which acts by catalyzing the cutting and rejoining of the recombining DNA molecules. The XerC-XerD complex is essential to convert dimers of the bacterial chromosome into monomers to permit their segregation at cell division. It also contributes to the segregational stability of plasmids.</text>
</comment>
<comment type="caution">
    <text evidence="12">The sequence shown here is derived from an EMBL/GenBank/DDBJ whole genome shotgun (WGS) entry which is preliminary data.</text>
</comment>
<evidence type="ECO:0000256" key="9">
    <source>
        <dbReference type="HAMAP-Rule" id="MF_01808"/>
    </source>
</evidence>
<sequence length="300" mass="34123">MDLAQIDSFLEMLVAERGATKNTVKAYQADLEDFLVYIQNKKGSLASASQAAIQNYFEWLGQEGKTARTAARRLSCLRQFYLFLVKEGVRGDDPTHLLQNPHLPQTLPKYLTESEVDLLLNACDILDDDRRALVARAALEILYSSGLRISELLKIRKDSVQPDTKILRIYGKGGRERLIPISDSAVKSAITLKQYDHHLKSIFLFPGRNPDQHLTRQGFDKILYQVALQADLDPKRISPHVLRHSFASHMLARGADLRSLQMMLGHADISTTQIYTHVQTEQLHEIVRTHHPLAHEREKK</sequence>
<keyword evidence="3 9" id="KW-0132">Cell division</keyword>
<proteinExistence type="inferred from homology"/>
<evidence type="ECO:0000256" key="6">
    <source>
        <dbReference type="ARBA" id="ARBA00023125"/>
    </source>
</evidence>
<dbReference type="InterPro" id="IPR010998">
    <property type="entry name" value="Integrase_recombinase_N"/>
</dbReference>
<keyword evidence="13" id="KW-1185">Reference proteome</keyword>
<evidence type="ECO:0000313" key="13">
    <source>
        <dbReference type="Proteomes" id="UP001431634"/>
    </source>
</evidence>
<dbReference type="EMBL" id="JASBAO010000001">
    <property type="protein sequence ID" value="MDI2090573.1"/>
    <property type="molecule type" value="Genomic_DNA"/>
</dbReference>
<feature type="active site" evidence="9">
    <location>
        <position position="148"/>
    </location>
</feature>
<comment type="subcellular location">
    <subcellularLocation>
        <location evidence="1 9">Cytoplasm</location>
    </subcellularLocation>
</comment>
<dbReference type="PANTHER" id="PTHR30349">
    <property type="entry name" value="PHAGE INTEGRASE-RELATED"/>
    <property type="match status" value="1"/>
</dbReference>
<evidence type="ECO:0000259" key="10">
    <source>
        <dbReference type="PROSITE" id="PS51898"/>
    </source>
</evidence>
<evidence type="ECO:0000256" key="3">
    <source>
        <dbReference type="ARBA" id="ARBA00022618"/>
    </source>
</evidence>
<dbReference type="HAMAP" id="MF_01808">
    <property type="entry name" value="Recomb_XerC_XerD"/>
    <property type="match status" value="1"/>
</dbReference>
<dbReference type="InterPro" id="IPR023009">
    <property type="entry name" value="Tyrosine_recombinase_XerC/XerD"/>
</dbReference>
<evidence type="ECO:0000256" key="5">
    <source>
        <dbReference type="ARBA" id="ARBA00022908"/>
    </source>
</evidence>
<feature type="active site" evidence="9">
    <location>
        <position position="266"/>
    </location>
</feature>
<dbReference type="NCBIfam" id="NF001399">
    <property type="entry name" value="PRK00283.1"/>
    <property type="match status" value="1"/>
</dbReference>
<evidence type="ECO:0000313" key="12">
    <source>
        <dbReference type="EMBL" id="MDI2090573.1"/>
    </source>
</evidence>
<keyword evidence="6 9" id="KW-0238">DNA-binding</keyword>
<feature type="domain" description="Tyr recombinase" evidence="10">
    <location>
        <begin position="106"/>
        <end position="288"/>
    </location>
</feature>
<comment type="subunit">
    <text evidence="9">Forms a cyclic heterotetrameric complex composed of two molecules of XerC and two molecules of XerD.</text>
</comment>
<organism evidence="12 13">
    <name type="scientific">Commensalibacter oyaizuii</name>
    <dbReference type="NCBI Taxonomy" id="3043873"/>
    <lineage>
        <taxon>Bacteria</taxon>
        <taxon>Pseudomonadati</taxon>
        <taxon>Pseudomonadota</taxon>
        <taxon>Alphaproteobacteria</taxon>
        <taxon>Acetobacterales</taxon>
        <taxon>Acetobacteraceae</taxon>
    </lineage>
</organism>
<comment type="similarity">
    <text evidence="9">Belongs to the 'phage' integrase family. XerC subfamily.</text>
</comment>
<dbReference type="InterPro" id="IPR050090">
    <property type="entry name" value="Tyrosine_recombinase_XerCD"/>
</dbReference>
<dbReference type="InterPro" id="IPR002104">
    <property type="entry name" value="Integrase_catalytic"/>
</dbReference>
<dbReference type="InterPro" id="IPR013762">
    <property type="entry name" value="Integrase-like_cat_sf"/>
</dbReference>
<dbReference type="InterPro" id="IPR004107">
    <property type="entry name" value="Integrase_SAM-like_N"/>
</dbReference>
<evidence type="ECO:0000256" key="2">
    <source>
        <dbReference type="ARBA" id="ARBA00022490"/>
    </source>
</evidence>
<dbReference type="InterPro" id="IPR011010">
    <property type="entry name" value="DNA_brk_join_enz"/>
</dbReference>
<evidence type="ECO:0000256" key="7">
    <source>
        <dbReference type="ARBA" id="ARBA00023172"/>
    </source>
</evidence>
<feature type="domain" description="Core-binding (CB)" evidence="11">
    <location>
        <begin position="1"/>
        <end position="85"/>
    </location>
</feature>
<dbReference type="SUPFAM" id="SSF56349">
    <property type="entry name" value="DNA breaking-rejoining enzymes"/>
    <property type="match status" value="1"/>
</dbReference>
<accession>A0ABT6Q0R7</accession>
<keyword evidence="7 9" id="KW-0233">DNA recombination</keyword>
<keyword evidence="5 9" id="KW-0229">DNA integration</keyword>
<dbReference type="RefSeq" id="WP_281447707.1">
    <property type="nucleotide sequence ID" value="NZ_JASBAO010000001.1"/>
</dbReference>
<dbReference type="PROSITE" id="PS51900">
    <property type="entry name" value="CB"/>
    <property type="match status" value="1"/>
</dbReference>
<gene>
    <name evidence="9" type="primary">xerC</name>
    <name evidence="12" type="ORF">QJV27_04120</name>
</gene>
<protein>
    <recommendedName>
        <fullName evidence="9">Tyrosine recombinase XerC</fullName>
    </recommendedName>
</protein>
<dbReference type="Pfam" id="PF00589">
    <property type="entry name" value="Phage_integrase"/>
    <property type="match status" value="1"/>
</dbReference>
<keyword evidence="8 9" id="KW-0131">Cell cycle</keyword>
<feature type="active site" evidence="9">
    <location>
        <position position="172"/>
    </location>
</feature>
<dbReference type="Gene3D" id="1.10.150.130">
    <property type="match status" value="1"/>
</dbReference>
<name>A0ABT6Q0R7_9PROT</name>
<dbReference type="PANTHER" id="PTHR30349:SF90">
    <property type="entry name" value="TYROSINE RECOMBINASE XERD"/>
    <property type="match status" value="1"/>
</dbReference>
<keyword evidence="4 9" id="KW-0159">Chromosome partition</keyword>
<dbReference type="Gene3D" id="1.10.443.10">
    <property type="entry name" value="Intergrase catalytic core"/>
    <property type="match status" value="1"/>
</dbReference>
<feature type="active site" evidence="9">
    <location>
        <position position="240"/>
    </location>
</feature>
<evidence type="ECO:0000259" key="11">
    <source>
        <dbReference type="PROSITE" id="PS51900"/>
    </source>
</evidence>
<dbReference type="PROSITE" id="PS51898">
    <property type="entry name" value="TYR_RECOMBINASE"/>
    <property type="match status" value="1"/>
</dbReference>
<evidence type="ECO:0000256" key="4">
    <source>
        <dbReference type="ARBA" id="ARBA00022829"/>
    </source>
</evidence>
<reference evidence="12" key="1">
    <citation type="submission" date="2023-05" db="EMBL/GenBank/DDBJ databases">
        <title>Whole genome sequence of Commensalibacter sp.</title>
        <authorList>
            <person name="Charoenyingcharoen P."/>
            <person name="Yukphan P."/>
        </authorList>
    </citation>
    <scope>NUCLEOTIDE SEQUENCE</scope>
    <source>
        <strain evidence="12">TBRC 16381</strain>
    </source>
</reference>
<dbReference type="InterPro" id="IPR044068">
    <property type="entry name" value="CB"/>
</dbReference>
<feature type="active site" evidence="9">
    <location>
        <position position="243"/>
    </location>
</feature>
<keyword evidence="2 9" id="KW-0963">Cytoplasm</keyword>
<evidence type="ECO:0000256" key="1">
    <source>
        <dbReference type="ARBA" id="ARBA00004496"/>
    </source>
</evidence>
<dbReference type="Proteomes" id="UP001431634">
    <property type="component" value="Unassembled WGS sequence"/>
</dbReference>
<evidence type="ECO:0000256" key="8">
    <source>
        <dbReference type="ARBA" id="ARBA00023306"/>
    </source>
</evidence>
<feature type="active site" description="O-(3'-phospho-DNA)-tyrosine intermediate" evidence="9">
    <location>
        <position position="275"/>
    </location>
</feature>
<dbReference type="Pfam" id="PF02899">
    <property type="entry name" value="Phage_int_SAM_1"/>
    <property type="match status" value="1"/>
</dbReference>